<dbReference type="Proteomes" id="UP000240880">
    <property type="component" value="Unassembled WGS sequence"/>
</dbReference>
<feature type="domain" description="GCVT N-terminal" evidence="8">
    <location>
        <begin position="14"/>
        <end position="256"/>
    </location>
</feature>
<feature type="binding site" evidence="7">
    <location>
        <position position="193"/>
    </location>
    <ligand>
        <name>substrate</name>
    </ligand>
</feature>
<dbReference type="PANTHER" id="PTHR43757">
    <property type="entry name" value="AMINOMETHYLTRANSFERASE"/>
    <property type="match status" value="1"/>
</dbReference>
<dbReference type="SUPFAM" id="SSF103025">
    <property type="entry name" value="Folate-binding domain"/>
    <property type="match status" value="1"/>
</dbReference>
<dbReference type="GO" id="GO:0004047">
    <property type="term" value="F:aminomethyltransferase activity"/>
    <property type="evidence" value="ECO:0007669"/>
    <property type="project" value="UniProtKB-EC"/>
</dbReference>
<evidence type="ECO:0000256" key="1">
    <source>
        <dbReference type="ARBA" id="ARBA00008609"/>
    </source>
</evidence>
<proteinExistence type="inferred from homology"/>
<accession>A0A2R6AC65</accession>
<dbReference type="Gene3D" id="3.30.70.1400">
    <property type="entry name" value="Aminomethyltransferase beta-barrel domains"/>
    <property type="match status" value="1"/>
</dbReference>
<dbReference type="NCBIfam" id="NF001567">
    <property type="entry name" value="PRK00389.1"/>
    <property type="match status" value="1"/>
</dbReference>
<dbReference type="GO" id="GO:0006546">
    <property type="term" value="P:glycine catabolic process"/>
    <property type="evidence" value="ECO:0007669"/>
    <property type="project" value="InterPro"/>
</dbReference>
<dbReference type="NCBIfam" id="TIGR00528">
    <property type="entry name" value="gcvT"/>
    <property type="match status" value="1"/>
</dbReference>
<dbReference type="Gene3D" id="4.10.1250.10">
    <property type="entry name" value="Aminomethyltransferase fragment"/>
    <property type="match status" value="1"/>
</dbReference>
<dbReference type="EMBL" id="NEXC01000011">
    <property type="protein sequence ID" value="PSN83937.1"/>
    <property type="molecule type" value="Genomic_DNA"/>
</dbReference>
<dbReference type="PIRSF" id="PIRSF006487">
    <property type="entry name" value="GcvT"/>
    <property type="match status" value="1"/>
</dbReference>
<evidence type="ECO:0000256" key="5">
    <source>
        <dbReference type="ARBA" id="ARBA00031395"/>
    </source>
</evidence>
<dbReference type="Gene3D" id="2.40.30.110">
    <property type="entry name" value="Aminomethyltransferase beta-barrel domains"/>
    <property type="match status" value="1"/>
</dbReference>
<comment type="caution">
    <text evidence="10">The sequence shown here is derived from an EMBL/GenBank/DDBJ whole genome shotgun (WGS) entry which is preliminary data.</text>
</comment>
<protein>
    <recommendedName>
        <fullName evidence="2">aminomethyltransferase</fullName>
        <ecNumber evidence="2">2.1.2.10</ecNumber>
    </recommendedName>
    <alternativeName>
        <fullName evidence="5">Glycine cleavage system T protein</fullName>
    </alternativeName>
</protein>
<dbReference type="GO" id="GO:0008483">
    <property type="term" value="F:transaminase activity"/>
    <property type="evidence" value="ECO:0007669"/>
    <property type="project" value="UniProtKB-KW"/>
</dbReference>
<dbReference type="Pfam" id="PF01571">
    <property type="entry name" value="GCV_T"/>
    <property type="match status" value="1"/>
</dbReference>
<gene>
    <name evidence="10" type="ORF">B9Q01_02835</name>
</gene>
<name>A0A2R6AC65_9ARCH</name>
<evidence type="ECO:0000256" key="7">
    <source>
        <dbReference type="PIRSR" id="PIRSR006487-1"/>
    </source>
</evidence>
<feature type="domain" description="Aminomethyltransferase C-terminal" evidence="9">
    <location>
        <begin position="271"/>
        <end position="348"/>
    </location>
</feature>
<dbReference type="Pfam" id="PF08669">
    <property type="entry name" value="GCV_T_C"/>
    <property type="match status" value="1"/>
</dbReference>
<keyword evidence="4" id="KW-0808">Transferase</keyword>
<dbReference type="InterPro" id="IPR029043">
    <property type="entry name" value="GcvT/YgfZ_C"/>
</dbReference>
<dbReference type="SUPFAM" id="SSF101790">
    <property type="entry name" value="Aminomethyltransferase beta-barrel domain"/>
    <property type="match status" value="1"/>
</dbReference>
<dbReference type="GO" id="GO:0005960">
    <property type="term" value="C:glycine cleavage complex"/>
    <property type="evidence" value="ECO:0007669"/>
    <property type="project" value="InterPro"/>
</dbReference>
<keyword evidence="3" id="KW-0032">Aminotransferase</keyword>
<dbReference type="Gene3D" id="3.30.1360.120">
    <property type="entry name" value="Probable tRNA modification gtpase trme, domain 1"/>
    <property type="match status" value="1"/>
</dbReference>
<evidence type="ECO:0000259" key="8">
    <source>
        <dbReference type="Pfam" id="PF01571"/>
    </source>
</evidence>
<dbReference type="InterPro" id="IPR028896">
    <property type="entry name" value="GcvT/YgfZ/DmdA"/>
</dbReference>
<dbReference type="GO" id="GO:0005829">
    <property type="term" value="C:cytosol"/>
    <property type="evidence" value="ECO:0007669"/>
    <property type="project" value="TreeGrafter"/>
</dbReference>
<reference evidence="10 11" key="1">
    <citation type="submission" date="2017-04" db="EMBL/GenBank/DDBJ databases">
        <title>Novel microbial lineages endemic to geothermal iron-oxide mats fill important gaps in the evolutionary history of Archaea.</title>
        <authorList>
            <person name="Jay Z.J."/>
            <person name="Beam J.P."/>
            <person name="Dlakic M."/>
            <person name="Rusch D.B."/>
            <person name="Kozubal M.A."/>
            <person name="Inskeep W.P."/>
        </authorList>
    </citation>
    <scope>NUCLEOTIDE SEQUENCE [LARGE SCALE GENOMIC DNA]</scope>
    <source>
        <strain evidence="10">OSP_D</strain>
    </source>
</reference>
<evidence type="ECO:0000313" key="11">
    <source>
        <dbReference type="Proteomes" id="UP000240880"/>
    </source>
</evidence>
<evidence type="ECO:0000256" key="4">
    <source>
        <dbReference type="ARBA" id="ARBA00022679"/>
    </source>
</evidence>
<dbReference type="InterPro" id="IPR006223">
    <property type="entry name" value="GcvT"/>
</dbReference>
<comment type="catalytic activity">
    <reaction evidence="6">
        <text>N(6)-[(R)-S(8)-aminomethyldihydrolipoyl]-L-lysyl-[protein] + (6S)-5,6,7,8-tetrahydrofolate = N(6)-[(R)-dihydrolipoyl]-L-lysyl-[protein] + (6R)-5,10-methylene-5,6,7,8-tetrahydrofolate + NH4(+)</text>
        <dbReference type="Rhea" id="RHEA:16945"/>
        <dbReference type="Rhea" id="RHEA-COMP:10475"/>
        <dbReference type="Rhea" id="RHEA-COMP:10492"/>
        <dbReference type="ChEBI" id="CHEBI:15636"/>
        <dbReference type="ChEBI" id="CHEBI:28938"/>
        <dbReference type="ChEBI" id="CHEBI:57453"/>
        <dbReference type="ChEBI" id="CHEBI:83100"/>
        <dbReference type="ChEBI" id="CHEBI:83143"/>
        <dbReference type="EC" id="2.1.2.10"/>
    </reaction>
</comment>
<evidence type="ECO:0000259" key="9">
    <source>
        <dbReference type="Pfam" id="PF08669"/>
    </source>
</evidence>
<evidence type="ECO:0000256" key="2">
    <source>
        <dbReference type="ARBA" id="ARBA00012616"/>
    </source>
</evidence>
<dbReference type="PANTHER" id="PTHR43757:SF2">
    <property type="entry name" value="AMINOMETHYLTRANSFERASE, MITOCHONDRIAL"/>
    <property type="match status" value="1"/>
</dbReference>
<comment type="similarity">
    <text evidence="1">Belongs to the GcvT family.</text>
</comment>
<dbReference type="EC" id="2.1.2.10" evidence="2"/>
<sequence>MSAKTTPLYPLYKGKARTFNFEGWEMPLWFTSIEDEHMAVRTNAGVFDISHMTRTRIEGREATLFLDYALTAKISGLKAGRLAYTYVLNENGGIIDDGIVFSLSEDSFVFVTNACTHPKLFLTLKQRAKRFPSVRVEQDSENNAMIALQGPNSLKILKQKLSLDMSQKRKFELVTTDSLIVSRSGYTGEDGVEIIGNKERTSELFQAFIEAGAKPCGLGARDTLRLEMGYPLGCVDINESVNPYEVGGERFVDFTKDFVGKSALLGIKPTRRLRGVISDTQVVLRSGYEVTLESGVTTRLTSGTLSPILKRGIALAFFPLSVKAGERGRVKIRAQEVLVSVVDPPFIKK</sequence>
<dbReference type="InterPro" id="IPR013977">
    <property type="entry name" value="GcvT_C"/>
</dbReference>
<evidence type="ECO:0000313" key="10">
    <source>
        <dbReference type="EMBL" id="PSN83937.1"/>
    </source>
</evidence>
<evidence type="ECO:0000256" key="3">
    <source>
        <dbReference type="ARBA" id="ARBA00022576"/>
    </source>
</evidence>
<organism evidence="10 11">
    <name type="scientific">Candidatus Marsarchaeota G1 archaeon OSP_D</name>
    <dbReference type="NCBI Taxonomy" id="1978155"/>
    <lineage>
        <taxon>Archaea</taxon>
        <taxon>Candidatus Marsarchaeota</taxon>
        <taxon>Candidatus Marsarchaeota group 1</taxon>
    </lineage>
</organism>
<dbReference type="AlphaFoldDB" id="A0A2R6AC65"/>
<evidence type="ECO:0000256" key="6">
    <source>
        <dbReference type="ARBA" id="ARBA00047665"/>
    </source>
</evidence>
<dbReference type="InterPro" id="IPR006222">
    <property type="entry name" value="GCVT_N"/>
</dbReference>
<dbReference type="InterPro" id="IPR027266">
    <property type="entry name" value="TrmE/GcvT-like"/>
</dbReference>